<accession>A0A0B5QJ52</accession>
<evidence type="ECO:0000313" key="4">
    <source>
        <dbReference type="EMBL" id="AJG98216.1"/>
    </source>
</evidence>
<dbReference type="RefSeq" id="WP_041895450.1">
    <property type="nucleotide sequence ID" value="NZ_CP010086.2"/>
</dbReference>
<feature type="binding site" evidence="3">
    <location>
        <position position="82"/>
    </location>
    <ligand>
        <name>Zn(2+)</name>
        <dbReference type="ChEBI" id="CHEBI:29105"/>
        <label>1</label>
        <note>catalytic</note>
    </ligand>
</feature>
<evidence type="ECO:0000256" key="1">
    <source>
        <dbReference type="PIRSR" id="PIRSR001359-1"/>
    </source>
</evidence>
<dbReference type="CDD" id="cd00947">
    <property type="entry name" value="TBP_aldolase_IIB"/>
    <property type="match status" value="1"/>
</dbReference>
<dbReference type="SUPFAM" id="SSF51569">
    <property type="entry name" value="Aldolase"/>
    <property type="match status" value="1"/>
</dbReference>
<dbReference type="OrthoDB" id="9803995at2"/>
<organism evidence="4 5">
    <name type="scientific">Clostridium beijerinckii</name>
    <name type="common">Clostridium MP</name>
    <dbReference type="NCBI Taxonomy" id="1520"/>
    <lineage>
        <taxon>Bacteria</taxon>
        <taxon>Bacillati</taxon>
        <taxon>Bacillota</taxon>
        <taxon>Clostridia</taxon>
        <taxon>Eubacteriales</taxon>
        <taxon>Clostridiaceae</taxon>
        <taxon>Clostridium</taxon>
    </lineage>
</organism>
<dbReference type="InterPro" id="IPR050246">
    <property type="entry name" value="Class_II_FBP_aldolase"/>
</dbReference>
<feature type="binding site" evidence="3">
    <location>
        <position position="133"/>
    </location>
    <ligand>
        <name>Zn(2+)</name>
        <dbReference type="ChEBI" id="CHEBI:29105"/>
        <label>2</label>
    </ligand>
</feature>
<feature type="binding site" evidence="2">
    <location>
        <position position="184"/>
    </location>
    <ligand>
        <name>dihydroxyacetone phosphate</name>
        <dbReference type="ChEBI" id="CHEBI:57642"/>
    </ligand>
</feature>
<dbReference type="STRING" id="1520.LF65_01611"/>
<dbReference type="Gene3D" id="3.20.20.70">
    <property type="entry name" value="Aldolase class I"/>
    <property type="match status" value="1"/>
</dbReference>
<evidence type="ECO:0000256" key="3">
    <source>
        <dbReference type="PIRSR" id="PIRSR001359-3"/>
    </source>
</evidence>
<keyword evidence="3" id="KW-0479">Metal-binding</keyword>
<dbReference type="Pfam" id="PF01116">
    <property type="entry name" value="F_bP_aldolase"/>
    <property type="match status" value="1"/>
</dbReference>
<dbReference type="InterPro" id="IPR000771">
    <property type="entry name" value="FBA_II"/>
</dbReference>
<feature type="binding site" evidence="2">
    <location>
        <begin position="233"/>
        <end position="236"/>
    </location>
    <ligand>
        <name>dihydroxyacetone phosphate</name>
        <dbReference type="ChEBI" id="CHEBI:57642"/>
    </ligand>
</feature>
<evidence type="ECO:0000313" key="5">
    <source>
        <dbReference type="Proteomes" id="UP000031866"/>
    </source>
</evidence>
<dbReference type="PIRSF" id="PIRSF001359">
    <property type="entry name" value="F_bP_aldolase_II"/>
    <property type="match status" value="1"/>
</dbReference>
<dbReference type="NCBIfam" id="TIGR00167">
    <property type="entry name" value="cbbA"/>
    <property type="match status" value="1"/>
</dbReference>
<sequence length="285" mass="31041">MLVNLNEILLPAKKKKYAVGLFNSVNLELARGIIQAAEETGSPVIMGTAEVLLPYGPLEELSYFLVPMAKKAKVPVVIHYDHGLTFEKCIQALKLGFTSIMYDCSTDTYEENVRKVKELTYIAHQFGATVEGELGHVGDNEGSAEGDSHLSDPSAFYTDPEQAKDYVNQTKIDALAIAVGTAHGAYKFKPKLDFDRISAISNSVDIPLVLHGGSGLSDDDFKMAIQRGISKVNIFTDINDASAIGAQNAFADGKKCLTDMIPYEVEAIKKAVISKMKLFDSVGRR</sequence>
<dbReference type="GO" id="GO:0008270">
    <property type="term" value="F:zinc ion binding"/>
    <property type="evidence" value="ECO:0007669"/>
    <property type="project" value="InterPro"/>
</dbReference>
<dbReference type="EMBL" id="CP010086">
    <property type="protein sequence ID" value="AJG98216.1"/>
    <property type="molecule type" value="Genomic_DNA"/>
</dbReference>
<gene>
    <name evidence="4" type="ORF">LF65_01611</name>
</gene>
<dbReference type="AlphaFoldDB" id="A0A0B5QJ52"/>
<feature type="binding site" evidence="3">
    <location>
        <position position="211"/>
    </location>
    <ligand>
        <name>Zn(2+)</name>
        <dbReference type="ChEBI" id="CHEBI:29105"/>
        <label>1</label>
        <note>catalytic</note>
    </ligand>
</feature>
<dbReference type="GO" id="GO:0005829">
    <property type="term" value="C:cytosol"/>
    <property type="evidence" value="ECO:0007669"/>
    <property type="project" value="TreeGrafter"/>
</dbReference>
<dbReference type="PANTHER" id="PTHR30304:SF0">
    <property type="entry name" value="D-TAGATOSE-1,6-BISPHOSPHATE ALDOLASE SUBUNIT GATY-RELATED"/>
    <property type="match status" value="1"/>
</dbReference>
<comment type="cofactor">
    <cofactor evidence="3">
        <name>Zn(2+)</name>
        <dbReference type="ChEBI" id="CHEBI:29105"/>
    </cofactor>
    <text evidence="3">Binds 2 Zn(2+) ions per subunit. One is catalytic and the other provides a structural contribution.</text>
</comment>
<feature type="binding site" evidence="3">
    <location>
        <position position="103"/>
    </location>
    <ligand>
        <name>Zn(2+)</name>
        <dbReference type="ChEBI" id="CHEBI:29105"/>
        <label>2</label>
    </ligand>
</feature>
<feature type="binding site" evidence="2">
    <location>
        <begin position="212"/>
        <end position="214"/>
    </location>
    <ligand>
        <name>dihydroxyacetone phosphate</name>
        <dbReference type="ChEBI" id="CHEBI:57642"/>
    </ligand>
</feature>
<dbReference type="PANTHER" id="PTHR30304">
    <property type="entry name" value="D-TAGATOSE-1,6-BISPHOSPHATE ALDOLASE"/>
    <property type="match status" value="1"/>
</dbReference>
<reference evidence="5" key="1">
    <citation type="submission" date="2014-12" db="EMBL/GenBank/DDBJ databases">
        <title>Genome sequence of Clostridium beijerinckii strain 59B.</title>
        <authorList>
            <person name="Little G.T."/>
            <person name="Minton N.P."/>
        </authorList>
    </citation>
    <scope>NUCLEOTIDE SEQUENCE [LARGE SCALE GENOMIC DNA]</scope>
    <source>
        <strain evidence="5">59B</strain>
    </source>
</reference>
<feature type="active site" description="Proton donor" evidence="1">
    <location>
        <position position="81"/>
    </location>
</feature>
<name>A0A0B5QJ52_CLOBE</name>
<dbReference type="KEGG" id="cbei:LF65_01611"/>
<dbReference type="GO" id="GO:0005975">
    <property type="term" value="P:carbohydrate metabolic process"/>
    <property type="evidence" value="ECO:0007669"/>
    <property type="project" value="InterPro"/>
</dbReference>
<feature type="binding site" evidence="3">
    <location>
        <position position="183"/>
    </location>
    <ligand>
        <name>Zn(2+)</name>
        <dbReference type="ChEBI" id="CHEBI:29105"/>
        <label>1</label>
        <note>catalytic</note>
    </ligand>
</feature>
<evidence type="ECO:0000256" key="2">
    <source>
        <dbReference type="PIRSR" id="PIRSR001359-2"/>
    </source>
</evidence>
<keyword evidence="3" id="KW-0862">Zinc</keyword>
<dbReference type="GO" id="GO:0009025">
    <property type="term" value="F:tagatose-bisphosphate aldolase activity"/>
    <property type="evidence" value="ECO:0007669"/>
    <property type="project" value="TreeGrafter"/>
</dbReference>
<proteinExistence type="predicted"/>
<protein>
    <submittedName>
        <fullName evidence="4">Fructose-bisphosphate aldolase</fullName>
    </submittedName>
</protein>
<dbReference type="InterPro" id="IPR013785">
    <property type="entry name" value="Aldolase_TIM"/>
</dbReference>
<dbReference type="Proteomes" id="UP000031866">
    <property type="component" value="Chromosome"/>
</dbReference>